<organism evidence="2 3">
    <name type="scientific">Gordoniibacillus kamchatkensis</name>
    <dbReference type="NCBI Taxonomy" id="1590651"/>
    <lineage>
        <taxon>Bacteria</taxon>
        <taxon>Bacillati</taxon>
        <taxon>Bacillota</taxon>
        <taxon>Bacilli</taxon>
        <taxon>Bacillales</taxon>
        <taxon>Paenibacillaceae</taxon>
        <taxon>Gordoniibacillus</taxon>
    </lineage>
</organism>
<dbReference type="SUPFAM" id="SSF53474">
    <property type="entry name" value="alpha/beta-Hydrolases"/>
    <property type="match status" value="1"/>
</dbReference>
<evidence type="ECO:0000313" key="2">
    <source>
        <dbReference type="EMBL" id="KIL40186.1"/>
    </source>
</evidence>
<evidence type="ECO:0000313" key="3">
    <source>
        <dbReference type="Proteomes" id="UP000031967"/>
    </source>
</evidence>
<dbReference type="PANTHER" id="PTHR43265">
    <property type="entry name" value="ESTERASE ESTD"/>
    <property type="match status" value="1"/>
</dbReference>
<reference evidence="2 3" key="1">
    <citation type="submission" date="2014-12" db="EMBL/GenBank/DDBJ databases">
        <title>Draft genome sequence of Paenibacillus kamchatkensis strain B-2647.</title>
        <authorList>
            <person name="Karlyshev A.V."/>
            <person name="Kudryashova E.B."/>
        </authorList>
    </citation>
    <scope>NUCLEOTIDE SEQUENCE [LARGE SCALE GENOMIC DNA]</scope>
    <source>
        <strain evidence="2 3">VKM B-2647</strain>
    </source>
</reference>
<dbReference type="EMBL" id="JXAK01000025">
    <property type="protein sequence ID" value="KIL40186.1"/>
    <property type="molecule type" value="Genomic_DNA"/>
</dbReference>
<dbReference type="Gene3D" id="3.40.50.1820">
    <property type="entry name" value="alpha/beta hydrolase"/>
    <property type="match status" value="1"/>
</dbReference>
<comment type="caution">
    <text evidence="2">The sequence shown here is derived from an EMBL/GenBank/DDBJ whole genome shotgun (WGS) entry which is preliminary data.</text>
</comment>
<accession>A0ABR5AGK4</accession>
<dbReference type="Pfam" id="PF00561">
    <property type="entry name" value="Abhydrolase_1"/>
    <property type="match status" value="1"/>
</dbReference>
<sequence>MEHSITIRTGVNELAATLHYPTGSARETAERCGRWPVLIVCHGFIGSRIGVNRLFVKAARRFSAQGFLTLRFDYGGCGESTGDYGAGGLDALIDETRSVLDYACSLDCVDLSRVTLIGHSLGGAVAALTAVRDHRVKSLALWSAVAHPHYDIVRIVGKEQYARAKPGQPVDHQGYLLTSGFFDSMAMQHPLEQLRKFTGDVLLVHGKADEFVPVDYAPLYRQTLWQRNGGQCDMVLVDDADHTYSSDSACRHLLETTADWLAGMEKRKRDWNDWTI</sequence>
<dbReference type="InterPro" id="IPR053145">
    <property type="entry name" value="AB_hydrolase_Est10"/>
</dbReference>
<protein>
    <submittedName>
        <fullName evidence="2">Permease</fullName>
    </submittedName>
</protein>
<dbReference type="InterPro" id="IPR029058">
    <property type="entry name" value="AB_hydrolase_fold"/>
</dbReference>
<feature type="domain" description="AB hydrolase-1" evidence="1">
    <location>
        <begin position="36"/>
        <end position="150"/>
    </location>
</feature>
<dbReference type="InterPro" id="IPR000073">
    <property type="entry name" value="AB_hydrolase_1"/>
</dbReference>
<dbReference type="PANTHER" id="PTHR43265:SF1">
    <property type="entry name" value="ESTERASE ESTD"/>
    <property type="match status" value="1"/>
</dbReference>
<dbReference type="Proteomes" id="UP000031967">
    <property type="component" value="Unassembled WGS sequence"/>
</dbReference>
<dbReference type="RefSeq" id="WP_041048393.1">
    <property type="nucleotide sequence ID" value="NZ_JXAK01000025.1"/>
</dbReference>
<name>A0ABR5AGK4_9BACL</name>
<evidence type="ECO:0000259" key="1">
    <source>
        <dbReference type="Pfam" id="PF00561"/>
    </source>
</evidence>
<gene>
    <name evidence="2" type="ORF">SD70_15310</name>
</gene>
<proteinExistence type="predicted"/>
<keyword evidence="3" id="KW-1185">Reference proteome</keyword>